<evidence type="ECO:0008006" key="4">
    <source>
        <dbReference type="Google" id="ProtNLM"/>
    </source>
</evidence>
<dbReference type="Pfam" id="PF14060">
    <property type="entry name" value="DUF4252"/>
    <property type="match status" value="1"/>
</dbReference>
<evidence type="ECO:0000313" key="2">
    <source>
        <dbReference type="EMBL" id="ADQ79541.1"/>
    </source>
</evidence>
<dbReference type="EMBL" id="CP002345">
    <property type="protein sequence ID" value="ADQ79541.1"/>
    <property type="molecule type" value="Genomic_DNA"/>
</dbReference>
<keyword evidence="3" id="KW-1185">Reference proteome</keyword>
<reference key="1">
    <citation type="submission" date="2010-11" db="EMBL/GenBank/DDBJ databases">
        <title>The complete genome of Paludibacter propionicigenes DSM 17365.</title>
        <authorList>
            <consortium name="US DOE Joint Genome Institute (JGI-PGF)"/>
            <person name="Lucas S."/>
            <person name="Copeland A."/>
            <person name="Lapidus A."/>
            <person name="Bruce D."/>
            <person name="Goodwin L."/>
            <person name="Pitluck S."/>
            <person name="Kyrpides N."/>
            <person name="Mavromatis K."/>
            <person name="Ivanova N."/>
            <person name="Munk A.C."/>
            <person name="Brettin T."/>
            <person name="Detter J.C."/>
            <person name="Han C."/>
            <person name="Tapia R."/>
            <person name="Land M."/>
            <person name="Hauser L."/>
            <person name="Markowitz V."/>
            <person name="Cheng J.-F."/>
            <person name="Hugenholtz P."/>
            <person name="Woyke T."/>
            <person name="Wu D."/>
            <person name="Gronow S."/>
            <person name="Wellnitz S."/>
            <person name="Brambilla E."/>
            <person name="Klenk H.-P."/>
            <person name="Eisen J.A."/>
        </authorList>
    </citation>
    <scope>NUCLEOTIDE SEQUENCE</scope>
    <source>
        <strain>WB4</strain>
    </source>
</reference>
<proteinExistence type="predicted"/>
<organism evidence="2 3">
    <name type="scientific">Paludibacter propionicigenes (strain DSM 17365 / JCM 13257 / WB4)</name>
    <dbReference type="NCBI Taxonomy" id="694427"/>
    <lineage>
        <taxon>Bacteria</taxon>
        <taxon>Pseudomonadati</taxon>
        <taxon>Bacteroidota</taxon>
        <taxon>Bacteroidia</taxon>
        <taxon>Bacteroidales</taxon>
        <taxon>Paludibacteraceae</taxon>
        <taxon>Paludibacter</taxon>
    </lineage>
</organism>
<feature type="chain" id="PRO_5003189021" description="DUF4252 domain-containing protein" evidence="1">
    <location>
        <begin position="21"/>
        <end position="174"/>
    </location>
</feature>
<dbReference type="AlphaFoldDB" id="E4T497"/>
<evidence type="ECO:0000256" key="1">
    <source>
        <dbReference type="SAM" id="SignalP"/>
    </source>
</evidence>
<dbReference type="InterPro" id="IPR025348">
    <property type="entry name" value="DUF4252"/>
</dbReference>
<evidence type="ECO:0000313" key="3">
    <source>
        <dbReference type="Proteomes" id="UP000008718"/>
    </source>
</evidence>
<dbReference type="HOGENOM" id="CLU_1538586_0_0_10"/>
<reference evidence="2 3" key="2">
    <citation type="journal article" date="2011" name="Stand. Genomic Sci.">
        <title>Complete genome sequence of Paludibacter propionicigenes type strain (WB4).</title>
        <authorList>
            <person name="Gronow S."/>
            <person name="Munk C."/>
            <person name="Lapidus A."/>
            <person name="Nolan M."/>
            <person name="Lucas S."/>
            <person name="Hammon N."/>
            <person name="Deshpande S."/>
            <person name="Cheng J.F."/>
            <person name="Tapia R."/>
            <person name="Han C."/>
            <person name="Goodwin L."/>
            <person name="Pitluck S."/>
            <person name="Liolios K."/>
            <person name="Ivanova N."/>
            <person name="Mavromatis K."/>
            <person name="Mikhailova N."/>
            <person name="Pati A."/>
            <person name="Chen A."/>
            <person name="Palaniappan K."/>
            <person name="Land M."/>
            <person name="Hauser L."/>
            <person name="Chang Y.J."/>
            <person name="Jeffries C.D."/>
            <person name="Brambilla E."/>
            <person name="Rohde M."/>
            <person name="Goker M."/>
            <person name="Detter J.C."/>
            <person name="Woyke T."/>
            <person name="Bristow J."/>
            <person name="Eisen J.A."/>
            <person name="Markowitz V."/>
            <person name="Hugenholtz P."/>
            <person name="Kyrpides N.C."/>
            <person name="Klenk H.P."/>
        </authorList>
    </citation>
    <scope>NUCLEOTIDE SEQUENCE [LARGE SCALE GENOMIC DNA]</scope>
    <source>
        <strain evidence="3">DSM 17365 / JCM 13257 / WB4</strain>
    </source>
</reference>
<feature type="signal peptide" evidence="1">
    <location>
        <begin position="1"/>
        <end position="20"/>
    </location>
</feature>
<protein>
    <recommendedName>
        <fullName evidence="4">DUF4252 domain-containing protein</fullName>
    </recommendedName>
</protein>
<dbReference type="Proteomes" id="UP000008718">
    <property type="component" value="Chromosome"/>
</dbReference>
<dbReference type="OrthoDB" id="705638at2"/>
<dbReference type="KEGG" id="ppn:Palpr_1395"/>
<gene>
    <name evidence="2" type="ordered locus">Palpr_1395</name>
</gene>
<dbReference type="RefSeq" id="WP_013444910.1">
    <property type="nucleotide sequence ID" value="NC_014734.1"/>
</dbReference>
<name>E4T497_PALPW</name>
<accession>E4T497</accession>
<sequence>MKKTIMLVAILFMVVSASQAQTLQSLFDKYGRDERFEYVSVGKGMMNMASAFGGVAKNEKQMMSKMKGIKILTLNENSDSPLMKSVVRELDQIIEKGNFETAVETREKGESVRVYYRVTGNDNAEMLTVTKERGELSIIWIVGKMTKDEMMKTFSSNGVMHQYGIQENQESGNS</sequence>
<dbReference type="STRING" id="694427.Palpr_1395"/>
<keyword evidence="1" id="KW-0732">Signal</keyword>